<dbReference type="InterPro" id="IPR026259">
    <property type="entry name" value="MauG/Cytc_peroxidase"/>
</dbReference>
<feature type="transmembrane region" description="Helical" evidence="10">
    <location>
        <begin position="6"/>
        <end position="23"/>
    </location>
</feature>
<feature type="binding site" description="covalent" evidence="8">
    <location>
        <position position="94"/>
    </location>
    <ligand>
        <name>heme c</name>
        <dbReference type="ChEBI" id="CHEBI:61717"/>
        <label>1</label>
    </ligand>
</feature>
<dbReference type="InterPro" id="IPR004852">
    <property type="entry name" value="Di-haem_cyt_c_peroxidsae"/>
</dbReference>
<evidence type="ECO:0000313" key="13">
    <source>
        <dbReference type="Proteomes" id="UP000593719"/>
    </source>
</evidence>
<dbReference type="PANTHER" id="PTHR30600">
    <property type="entry name" value="CYTOCHROME C PEROXIDASE-RELATED"/>
    <property type="match status" value="1"/>
</dbReference>
<keyword evidence="5" id="KW-0574">Periplasm</keyword>
<feature type="binding site" description="axial binding residue" evidence="9">
    <location>
        <position position="268"/>
    </location>
    <ligand>
        <name>heme c</name>
        <dbReference type="ChEBI" id="CHEBI:61717"/>
        <label>2</label>
    </ligand>
    <ligandPart>
        <name>Fe</name>
        <dbReference type="ChEBI" id="CHEBI:18248"/>
    </ligandPart>
</feature>
<feature type="binding site" description="covalent" evidence="8">
    <location>
        <position position="91"/>
    </location>
    <ligand>
        <name>heme c</name>
        <dbReference type="ChEBI" id="CHEBI:61717"/>
        <label>1</label>
    </ligand>
</feature>
<feature type="domain" description="Cytochrome c" evidence="11">
    <location>
        <begin position="69"/>
        <end position="208"/>
    </location>
</feature>
<evidence type="ECO:0000256" key="2">
    <source>
        <dbReference type="ARBA" id="ARBA00022617"/>
    </source>
</evidence>
<dbReference type="RefSeq" id="WP_193150145.1">
    <property type="nucleotide sequence ID" value="NZ_CP041235.1"/>
</dbReference>
<comment type="subcellular location">
    <subcellularLocation>
        <location evidence="1">Periplasm</location>
    </subcellularLocation>
</comment>
<dbReference type="GO" id="GO:0020037">
    <property type="term" value="F:heme binding"/>
    <property type="evidence" value="ECO:0007669"/>
    <property type="project" value="InterPro"/>
</dbReference>
<evidence type="ECO:0000256" key="3">
    <source>
        <dbReference type="ARBA" id="ARBA00022723"/>
    </source>
</evidence>
<feature type="binding site" description="covalent" evidence="8">
    <location>
        <position position="264"/>
    </location>
    <ligand>
        <name>heme c</name>
        <dbReference type="ChEBI" id="CHEBI:61717"/>
        <label>2</label>
    </ligand>
</feature>
<dbReference type="GO" id="GO:0009055">
    <property type="term" value="F:electron transfer activity"/>
    <property type="evidence" value="ECO:0007669"/>
    <property type="project" value="InterPro"/>
</dbReference>
<protein>
    <submittedName>
        <fullName evidence="12">C-type cytochrome</fullName>
    </submittedName>
</protein>
<dbReference type="SUPFAM" id="SSF46626">
    <property type="entry name" value="Cytochrome c"/>
    <property type="match status" value="3"/>
</dbReference>
<dbReference type="PIRSF" id="PIRSF000294">
    <property type="entry name" value="Cytochrome-c_peroxidase"/>
    <property type="match status" value="1"/>
</dbReference>
<sequence length="400" mass="45497">MLRLTFLAIFIIVVWIELLPYIIPNKPKQLYSDDQLREIALSRGMQPIPKEYDRFLKLLDSKENPITKEKVALGRSLYFDTILSQDKTVSCASCHMLKKNPHNKKQFLDDLTHPQAKTDCMVCHIKDESGSDRLSTAIGVGAKTAPNHLNTPTILNSALAKYRMWDGSLTSSKAAVAPMIHDKYKMNLSAQAVETRLKNNQRYKQTFEKIFSDGVTFENVCKALDVYQKTLLTRSAYDRFLEGDNAAMSAEAKRGFRNFIQLGCKGCHTGITVGGQTIQKFPTRNYNHIIDVTGIFSTQYIGRDVAAFDFNVKPYSRYPFENKGGFLGKNNEQLFRVPILRNVTKTSPYFHNGAVFDLREAVRIMGKYQLSMELTEIQIDEIVAFLKSLEGDVVEYKELQ</sequence>
<evidence type="ECO:0000256" key="1">
    <source>
        <dbReference type="ARBA" id="ARBA00004418"/>
    </source>
</evidence>
<dbReference type="KEGG" id="ssei:FJR45_08385"/>
<comment type="cofactor">
    <cofactor evidence="8">
        <name>heme</name>
        <dbReference type="ChEBI" id="CHEBI:30413"/>
    </cofactor>
    <text evidence="8">Binds 2 heme groups.</text>
</comment>
<feature type="binding site" description="axial binding residue" evidence="9">
    <location>
        <position position="365"/>
    </location>
    <ligand>
        <name>heme c</name>
        <dbReference type="ChEBI" id="CHEBI:61717"/>
        <label>2</label>
    </ligand>
    <ligandPart>
        <name>Fe</name>
        <dbReference type="ChEBI" id="CHEBI:18248"/>
    </ligandPart>
</feature>
<dbReference type="GO" id="GO:0004130">
    <property type="term" value="F:cytochrome-c peroxidase activity"/>
    <property type="evidence" value="ECO:0007669"/>
    <property type="project" value="TreeGrafter"/>
</dbReference>
<evidence type="ECO:0000256" key="6">
    <source>
        <dbReference type="ARBA" id="ARBA00023002"/>
    </source>
</evidence>
<keyword evidence="10" id="KW-0472">Membrane</keyword>
<dbReference type="PROSITE" id="PS51007">
    <property type="entry name" value="CYTC"/>
    <property type="match status" value="2"/>
</dbReference>
<proteinExistence type="predicted"/>
<dbReference type="GO" id="GO:0042597">
    <property type="term" value="C:periplasmic space"/>
    <property type="evidence" value="ECO:0007669"/>
    <property type="project" value="UniProtKB-SubCell"/>
</dbReference>
<dbReference type="Proteomes" id="UP000593719">
    <property type="component" value="Chromosome"/>
</dbReference>
<feature type="domain" description="Cytochrome c" evidence="11">
    <location>
        <begin position="250"/>
        <end position="390"/>
    </location>
</feature>
<evidence type="ECO:0000256" key="10">
    <source>
        <dbReference type="SAM" id="Phobius"/>
    </source>
</evidence>
<feature type="binding site" description="axial binding residue" evidence="9">
    <location>
        <position position="95"/>
    </location>
    <ligand>
        <name>heme c</name>
        <dbReference type="ChEBI" id="CHEBI:61717"/>
        <label>1</label>
    </ligand>
    <ligandPart>
        <name>Fe</name>
        <dbReference type="ChEBI" id="CHEBI:18248"/>
    </ligandPart>
</feature>
<evidence type="ECO:0000256" key="7">
    <source>
        <dbReference type="ARBA" id="ARBA00023004"/>
    </source>
</evidence>
<keyword evidence="10" id="KW-1133">Transmembrane helix</keyword>
<evidence type="ECO:0000256" key="8">
    <source>
        <dbReference type="PIRSR" id="PIRSR000294-1"/>
    </source>
</evidence>
<name>A0A7M1B2K8_9BACT</name>
<keyword evidence="2 8" id="KW-0349">Heme</keyword>
<dbReference type="PANTHER" id="PTHR30600:SF7">
    <property type="entry name" value="CYTOCHROME C PEROXIDASE-RELATED"/>
    <property type="match status" value="1"/>
</dbReference>
<feature type="binding site" description="covalent" evidence="8">
    <location>
        <position position="267"/>
    </location>
    <ligand>
        <name>heme c</name>
        <dbReference type="ChEBI" id="CHEBI:61717"/>
        <label>2</label>
    </ligand>
</feature>
<keyword evidence="4" id="KW-0732">Signal</keyword>
<dbReference type="InterPro" id="IPR051395">
    <property type="entry name" value="Cytochrome_c_Peroxidase/MauG"/>
</dbReference>
<dbReference type="EMBL" id="CP041235">
    <property type="protein sequence ID" value="QOP43964.1"/>
    <property type="molecule type" value="Genomic_DNA"/>
</dbReference>
<keyword evidence="10" id="KW-0812">Transmembrane</keyword>
<comment type="PTM">
    <text evidence="8">Binds 2 heme groups per subunit.</text>
</comment>
<dbReference type="InterPro" id="IPR009056">
    <property type="entry name" value="Cyt_c-like_dom"/>
</dbReference>
<dbReference type="AlphaFoldDB" id="A0A7M1B2K8"/>
<reference evidence="12 13" key="1">
    <citation type="submission" date="2019-06" db="EMBL/GenBank/DDBJ databases">
        <title>Sulfurimonas gotlandica sp. nov., a chemoautotrophic and psychrotolerant epsilonproteobacterium isolated from a pelagic redoxcline, and an emended description of the genus Sulfurimonas.</title>
        <authorList>
            <person name="Wang S."/>
            <person name="Jiang L."/>
            <person name="Shao Z."/>
        </authorList>
    </citation>
    <scope>NUCLEOTIDE SEQUENCE [LARGE SCALE GENOMIC DNA]</scope>
    <source>
        <strain evidence="12 13">S2-6</strain>
    </source>
</reference>
<keyword evidence="7 9" id="KW-0408">Iron</keyword>
<dbReference type="Gene3D" id="1.10.760.10">
    <property type="entry name" value="Cytochrome c-like domain"/>
    <property type="match status" value="3"/>
</dbReference>
<evidence type="ECO:0000256" key="9">
    <source>
        <dbReference type="PIRSR" id="PIRSR000294-2"/>
    </source>
</evidence>
<accession>A0A7M1B2K8</accession>
<dbReference type="InterPro" id="IPR036909">
    <property type="entry name" value="Cyt_c-like_dom_sf"/>
</dbReference>
<keyword evidence="3 9" id="KW-0479">Metal-binding</keyword>
<keyword evidence="13" id="KW-1185">Reference proteome</keyword>
<evidence type="ECO:0000259" key="11">
    <source>
        <dbReference type="PROSITE" id="PS51007"/>
    </source>
</evidence>
<organism evidence="12 13">
    <name type="scientific">Sulfurimonas sediminis</name>
    <dbReference type="NCBI Taxonomy" id="2590020"/>
    <lineage>
        <taxon>Bacteria</taxon>
        <taxon>Pseudomonadati</taxon>
        <taxon>Campylobacterota</taxon>
        <taxon>Epsilonproteobacteria</taxon>
        <taxon>Campylobacterales</taxon>
        <taxon>Sulfurimonadaceae</taxon>
        <taxon>Sulfurimonas</taxon>
    </lineage>
</organism>
<dbReference type="GO" id="GO:0046872">
    <property type="term" value="F:metal ion binding"/>
    <property type="evidence" value="ECO:0007669"/>
    <property type="project" value="UniProtKB-KW"/>
</dbReference>
<gene>
    <name evidence="12" type="ORF">FJR45_08385</name>
</gene>
<evidence type="ECO:0000256" key="5">
    <source>
        <dbReference type="ARBA" id="ARBA00022764"/>
    </source>
</evidence>
<dbReference type="Pfam" id="PF03150">
    <property type="entry name" value="CCP_MauG"/>
    <property type="match status" value="2"/>
</dbReference>
<evidence type="ECO:0000256" key="4">
    <source>
        <dbReference type="ARBA" id="ARBA00022729"/>
    </source>
</evidence>
<keyword evidence="6" id="KW-0560">Oxidoreductase</keyword>
<evidence type="ECO:0000313" key="12">
    <source>
        <dbReference type="EMBL" id="QOP43964.1"/>
    </source>
</evidence>